<name>A0A806KJ80_9BACT</name>
<dbReference type="PANTHER" id="PTHR39730:SF1">
    <property type="entry name" value="ENDOGLUCANASE 1"/>
    <property type="match status" value="1"/>
</dbReference>
<evidence type="ECO:0000256" key="7">
    <source>
        <dbReference type="ARBA" id="ARBA00023295"/>
    </source>
</evidence>
<sequence>MVVFAGIIFITCTESPNSTDSPSYPYFPSSSNLWEPSDSSSSSNDDTDPETSSSSESVGEPGDGSSSSTQSSSSVNETSGLTACVEPMYGVPPNGINSCVKKDGKCYICNPDRGEQCLQEWVWQVNDASSEWWYAEISCEEASEGGGGETYELTCEGLAATGIAGTAITQPAVKCNGVTLSSGFNFSGAPAWASPTANTYNVTANATAGNCNGKNASCGSIIVSSVTTNTLTCTGMPTTGVAGTAITQPTVRCGSSTVSATFSGAPSWTNPTANTYTVTATATCNGTSTNASCGTLTVSPKLTCGSVTQTVTAGTNVTPPTVQCGTSALTSGITWINAPTAWSSVNQGTYNNIQARAGSGSCNGQTANCSGTLTVNPKLTCGNVAQTITTTETPTKPTVSCGSTNLTTGITWSPNINNVLAAGTYSSVTATATSGSCNGQTANCSGTITVNAPPSSSSSSGGGGSSNSLTPVTSADGQPGWASRYWDACKPSCGWSGNVPSSANPNSPIRSCNRDGKTRVGNDAASICANSSGTAYTCYSQAPFISDGILYAFAATPTNGDCGKCFQLTFRGTSQHMSPASTLSHINGKSMIIKVSNIGGDVDPSTRQFDIMIPGGGTGWFDSFSYQLGLTTTTVTTDGNSSSTNDQGVLGIRYGGLTTKCINQHGQGASLATLQSCLNTACDNAFGSRAPELVSGCKLYASWFGVANNPQFYFKQVTCPAVLNNEWTASSHTSR</sequence>
<dbReference type="GO" id="GO:0008810">
    <property type="term" value="F:cellulase activity"/>
    <property type="evidence" value="ECO:0007669"/>
    <property type="project" value="UniProtKB-EC"/>
</dbReference>
<evidence type="ECO:0000256" key="8">
    <source>
        <dbReference type="ARBA" id="ARBA00023326"/>
    </source>
</evidence>
<keyword evidence="6" id="KW-0119">Carbohydrate metabolism</keyword>
<reference evidence="11" key="1">
    <citation type="submission" date="2012-03" db="EMBL/GenBank/DDBJ databases">
        <title>Functional metagenomics reveals considerable lignocellulase gene clusters in the gut microbiome of a wood-feeding higher termite.</title>
        <authorList>
            <person name="Liu N."/>
        </authorList>
    </citation>
    <scope>NUCLEOTIDE SEQUENCE</scope>
</reference>
<evidence type="ECO:0000256" key="1">
    <source>
        <dbReference type="ARBA" id="ARBA00000966"/>
    </source>
</evidence>
<evidence type="ECO:0000256" key="5">
    <source>
        <dbReference type="ARBA" id="ARBA00023001"/>
    </source>
</evidence>
<dbReference type="Pfam" id="PF02015">
    <property type="entry name" value="Glyco_hydro_45"/>
    <property type="match status" value="1"/>
</dbReference>
<dbReference type="Gene3D" id="2.40.40.10">
    <property type="entry name" value="RlpA-like domain"/>
    <property type="match status" value="1"/>
</dbReference>
<keyword evidence="4" id="KW-0378">Hydrolase</keyword>
<organism evidence="11">
    <name type="scientific">uncultured bacterium contig00028</name>
    <dbReference type="NCBI Taxonomy" id="1181517"/>
    <lineage>
        <taxon>Bacteria</taxon>
        <taxon>environmental samples</taxon>
    </lineage>
</organism>
<accession>A0A806KJ80</accession>
<dbReference type="EC" id="3.2.1.4" evidence="3"/>
<evidence type="ECO:0000256" key="6">
    <source>
        <dbReference type="ARBA" id="ARBA00023277"/>
    </source>
</evidence>
<feature type="region of interest" description="Disordered" evidence="9">
    <location>
        <begin position="453"/>
        <end position="476"/>
    </location>
</feature>
<protein>
    <recommendedName>
        <fullName evidence="3">cellulase</fullName>
        <ecNumber evidence="3">3.2.1.4</ecNumber>
    </recommendedName>
</protein>
<comment type="similarity">
    <text evidence="2">Belongs to the glycosyl hydrolase 45 (cellulase K) family.</text>
</comment>
<keyword evidence="8" id="KW-0624">Polysaccharide degradation</keyword>
<dbReference type="SUPFAM" id="SSF50685">
    <property type="entry name" value="Barwin-like endoglucanases"/>
    <property type="match status" value="1"/>
</dbReference>
<keyword evidence="7" id="KW-0326">Glycosidase</keyword>
<feature type="compositionally biased region" description="Low complexity" evidence="9">
    <location>
        <begin position="21"/>
        <end position="74"/>
    </location>
</feature>
<evidence type="ECO:0000256" key="9">
    <source>
        <dbReference type="SAM" id="MobiDB-lite"/>
    </source>
</evidence>
<comment type="catalytic activity">
    <reaction evidence="1">
        <text>Endohydrolysis of (1-&gt;4)-beta-D-glucosidic linkages in cellulose, lichenin and cereal beta-D-glucans.</text>
        <dbReference type="EC" id="3.2.1.4"/>
    </reaction>
</comment>
<evidence type="ECO:0000256" key="2">
    <source>
        <dbReference type="ARBA" id="ARBA00007793"/>
    </source>
</evidence>
<dbReference type="InterPro" id="IPR000334">
    <property type="entry name" value="Glyco_hydro_45"/>
</dbReference>
<evidence type="ECO:0000256" key="4">
    <source>
        <dbReference type="ARBA" id="ARBA00022801"/>
    </source>
</evidence>
<evidence type="ECO:0000256" key="3">
    <source>
        <dbReference type="ARBA" id="ARBA00012601"/>
    </source>
</evidence>
<keyword evidence="5" id="KW-0136">Cellulose degradation</keyword>
<dbReference type="PANTHER" id="PTHR39730">
    <property type="entry name" value="ENDOGLUCANASE 1"/>
    <property type="match status" value="1"/>
</dbReference>
<evidence type="ECO:0000313" key="11">
    <source>
        <dbReference type="EMBL" id="AGS52960.1"/>
    </source>
</evidence>
<dbReference type="AlphaFoldDB" id="A0A806KJ80"/>
<dbReference type="GO" id="GO:0030245">
    <property type="term" value="P:cellulose catabolic process"/>
    <property type="evidence" value="ECO:0007669"/>
    <property type="project" value="UniProtKB-KW"/>
</dbReference>
<dbReference type="InterPro" id="IPR036908">
    <property type="entry name" value="RlpA-like_sf"/>
</dbReference>
<dbReference type="EMBL" id="JQ844217">
    <property type="protein sequence ID" value="AGS52960.1"/>
    <property type="molecule type" value="Genomic_DNA"/>
</dbReference>
<dbReference type="InterPro" id="IPR052288">
    <property type="entry name" value="GH45_Enzymes"/>
</dbReference>
<feature type="region of interest" description="Disordered" evidence="9">
    <location>
        <begin position="14"/>
        <end position="76"/>
    </location>
</feature>
<evidence type="ECO:0000259" key="10">
    <source>
        <dbReference type="Pfam" id="PF02015"/>
    </source>
</evidence>
<feature type="domain" description="Glycosyl hydrolases family 45 active site" evidence="10">
    <location>
        <begin position="480"/>
        <end position="630"/>
    </location>
</feature>
<proteinExistence type="inferred from homology"/>